<protein>
    <recommendedName>
        <fullName evidence="5 11">3-deoxy-D-manno-octulosonic acid transferase</fullName>
        <shortName evidence="11">Kdo transferase</shortName>
        <ecNumber evidence="4 11">2.4.99.12</ecNumber>
    </recommendedName>
    <alternativeName>
        <fullName evidence="7 11">Lipid IV(A) 3-deoxy-D-manno-octulosonic acid transferase</fullName>
    </alternativeName>
</protein>
<comment type="subcellular location">
    <subcellularLocation>
        <location evidence="1">Cell inner membrane</location>
        <topology evidence="1">Single-pass membrane protein</topology>
        <orientation evidence="1">Cytoplasmic side</orientation>
    </subcellularLocation>
    <subcellularLocation>
        <location evidence="11">Cell membrane</location>
    </subcellularLocation>
</comment>
<dbReference type="GO" id="GO:0043842">
    <property type="term" value="F:Kdo transferase activity"/>
    <property type="evidence" value="ECO:0007669"/>
    <property type="project" value="UniProtKB-EC"/>
</dbReference>
<evidence type="ECO:0000256" key="8">
    <source>
        <dbReference type="ARBA" id="ARBA00049183"/>
    </source>
</evidence>
<dbReference type="FunFam" id="3.40.50.2000:FF:000032">
    <property type="entry name" value="3-deoxy-D-manno-octulosonic acid transferase"/>
    <property type="match status" value="1"/>
</dbReference>
<feature type="site" description="Transition state stabilizer" evidence="10">
    <location>
        <position position="128"/>
    </location>
</feature>
<evidence type="ECO:0000256" key="3">
    <source>
        <dbReference type="ARBA" id="ARBA00006380"/>
    </source>
</evidence>
<feature type="site" description="Transition state stabilizer" evidence="10">
    <location>
        <position position="206"/>
    </location>
</feature>
<dbReference type="OrthoDB" id="9789797at2"/>
<organism evidence="13 14">
    <name type="scientific">Roseimaritima ulvae</name>
    <dbReference type="NCBI Taxonomy" id="980254"/>
    <lineage>
        <taxon>Bacteria</taxon>
        <taxon>Pseudomonadati</taxon>
        <taxon>Planctomycetota</taxon>
        <taxon>Planctomycetia</taxon>
        <taxon>Pirellulales</taxon>
        <taxon>Pirellulaceae</taxon>
        <taxon>Roseimaritima</taxon>
    </lineage>
</organism>
<evidence type="ECO:0000256" key="2">
    <source>
        <dbReference type="ARBA" id="ARBA00004713"/>
    </source>
</evidence>
<dbReference type="EMBL" id="CP042914">
    <property type="protein sequence ID" value="QEG41726.1"/>
    <property type="molecule type" value="Genomic_DNA"/>
</dbReference>
<dbReference type="PANTHER" id="PTHR42755">
    <property type="entry name" value="3-DEOXY-MANNO-OCTULOSONATE CYTIDYLYLTRANSFERASE"/>
    <property type="match status" value="1"/>
</dbReference>
<dbReference type="Pfam" id="PF04413">
    <property type="entry name" value="Glycos_transf_N"/>
    <property type="match status" value="1"/>
</dbReference>
<evidence type="ECO:0000256" key="7">
    <source>
        <dbReference type="ARBA" id="ARBA00031445"/>
    </source>
</evidence>
<keyword evidence="6 11" id="KW-0808">Transferase</keyword>
<feature type="domain" description="3-deoxy-D-manno-octulosonic-acid transferase N-terminal" evidence="12">
    <location>
        <begin position="39"/>
        <end position="208"/>
    </location>
</feature>
<keyword evidence="14" id="KW-1185">Reference proteome</keyword>
<name>A0A5B9QX77_9BACT</name>
<dbReference type="GO" id="GO:0005886">
    <property type="term" value="C:plasma membrane"/>
    <property type="evidence" value="ECO:0007669"/>
    <property type="project" value="UniProtKB-SubCell"/>
</dbReference>
<comment type="pathway">
    <text evidence="2 11">Bacterial outer membrane biogenesis; LPS core biosynthesis.</text>
</comment>
<dbReference type="InterPro" id="IPR007507">
    <property type="entry name" value="Glycos_transf_N"/>
</dbReference>
<dbReference type="PANTHER" id="PTHR42755:SF1">
    <property type="entry name" value="3-DEOXY-D-MANNO-OCTULOSONIC ACID TRANSFERASE, MITOCHONDRIAL-RELATED"/>
    <property type="match status" value="1"/>
</dbReference>
<evidence type="ECO:0000313" key="14">
    <source>
        <dbReference type="Proteomes" id="UP000325286"/>
    </source>
</evidence>
<dbReference type="Gene3D" id="3.40.50.2000">
    <property type="entry name" value="Glycogen Phosphorylase B"/>
    <property type="match status" value="1"/>
</dbReference>
<evidence type="ECO:0000256" key="11">
    <source>
        <dbReference type="RuleBase" id="RU365103"/>
    </source>
</evidence>
<evidence type="ECO:0000256" key="6">
    <source>
        <dbReference type="ARBA" id="ARBA00022679"/>
    </source>
</evidence>
<dbReference type="Gene3D" id="3.40.50.11720">
    <property type="entry name" value="3-Deoxy-D-manno-octulosonic-acid transferase, N-terminal domain"/>
    <property type="match status" value="1"/>
</dbReference>
<dbReference type="AlphaFoldDB" id="A0A5B9QX77"/>
<sequence>MWFNAVYLLLIVAASPLLLFRSLRHGKYRQGWQAKLLGRTGLPPSDRPRIWLHAVSVGEVSLLRRLVTRLEREYPGHPCVISTTTVTGYELACKHFGSQRVFYCPLDFSWAVRCAIAEIQPAMLVLAELEVWPNLIAGASRQNVPVVVINGRLSESSYRGYQKLGHLVRNTFSRLSLVACQDETYAQRFIDVGVPAEAVQVTGSIKFDDAPTDRQTPQAMACADRAGLRPWHRVWIAGSTQAGEETVVLNSYQQLRERFPNLRLLIVPRHPQRFDACAAEIESQGFHCIRRSTLPDDFAAEPLSADSVFLVDTIGELRDWWATADIAFVGGSLGSRGGQNMLEPAGYGAAVCFGPNTRNFRDIVSHLLAADAAVVVDDGEALTAFVERCLSDVPAAEQLGIAAQAVVQQHRGATEKTLRLIAPLLSGGQQRVAA</sequence>
<gene>
    <name evidence="13" type="primary">waaA</name>
    <name evidence="13" type="ORF">UC8_37520</name>
</gene>
<comment type="similarity">
    <text evidence="3">Belongs to the glycosyltransferase group 1 family. Glycosyltransferase 30 subfamily.</text>
</comment>
<dbReference type="SUPFAM" id="SSF53756">
    <property type="entry name" value="UDP-Glycosyltransferase/glycogen phosphorylase"/>
    <property type="match status" value="1"/>
</dbReference>
<evidence type="ECO:0000256" key="10">
    <source>
        <dbReference type="PIRSR" id="PIRSR639901-2"/>
    </source>
</evidence>
<dbReference type="InterPro" id="IPR039901">
    <property type="entry name" value="Kdotransferase"/>
</dbReference>
<keyword evidence="11" id="KW-0472">Membrane</keyword>
<proteinExistence type="inferred from homology"/>
<evidence type="ECO:0000256" key="1">
    <source>
        <dbReference type="ARBA" id="ARBA00004388"/>
    </source>
</evidence>
<dbReference type="GO" id="GO:0009244">
    <property type="term" value="P:lipopolysaccharide core region biosynthetic process"/>
    <property type="evidence" value="ECO:0007669"/>
    <property type="project" value="UniProtKB-UniRule"/>
</dbReference>
<comment type="catalytic activity">
    <reaction evidence="8 11">
        <text>lipid IVA (E. coli) + CMP-3-deoxy-beta-D-manno-octulosonate = alpha-Kdo-(2-&gt;6)-lipid IVA (E. coli) + CMP + H(+)</text>
        <dbReference type="Rhea" id="RHEA:28066"/>
        <dbReference type="ChEBI" id="CHEBI:15378"/>
        <dbReference type="ChEBI" id="CHEBI:58603"/>
        <dbReference type="ChEBI" id="CHEBI:60364"/>
        <dbReference type="ChEBI" id="CHEBI:60377"/>
        <dbReference type="ChEBI" id="CHEBI:85987"/>
        <dbReference type="EC" id="2.4.99.12"/>
    </reaction>
</comment>
<dbReference type="FunFam" id="3.40.50.11720:FF:000001">
    <property type="entry name" value="3-deoxy-D-manno-octulosonic acid transferase"/>
    <property type="match status" value="1"/>
</dbReference>
<dbReference type="InterPro" id="IPR038107">
    <property type="entry name" value="Glycos_transf_N_sf"/>
</dbReference>
<evidence type="ECO:0000256" key="9">
    <source>
        <dbReference type="PIRSR" id="PIRSR639901-1"/>
    </source>
</evidence>
<reference evidence="13 14" key="1">
    <citation type="submission" date="2019-08" db="EMBL/GenBank/DDBJ databases">
        <title>Deep-cultivation of Planctomycetes and their phenomic and genomic characterization uncovers novel biology.</title>
        <authorList>
            <person name="Wiegand S."/>
            <person name="Jogler M."/>
            <person name="Boedeker C."/>
            <person name="Pinto D."/>
            <person name="Vollmers J."/>
            <person name="Rivas-Marin E."/>
            <person name="Kohn T."/>
            <person name="Peeters S.H."/>
            <person name="Heuer A."/>
            <person name="Rast P."/>
            <person name="Oberbeckmann S."/>
            <person name="Bunk B."/>
            <person name="Jeske O."/>
            <person name="Meyerdierks A."/>
            <person name="Storesund J.E."/>
            <person name="Kallscheuer N."/>
            <person name="Luecker S."/>
            <person name="Lage O.M."/>
            <person name="Pohl T."/>
            <person name="Merkel B.J."/>
            <person name="Hornburger P."/>
            <person name="Mueller R.-W."/>
            <person name="Bruemmer F."/>
            <person name="Labrenz M."/>
            <person name="Spormann A.M."/>
            <person name="Op den Camp H."/>
            <person name="Overmann J."/>
            <person name="Amann R."/>
            <person name="Jetten M.S.M."/>
            <person name="Mascher T."/>
            <person name="Medema M.H."/>
            <person name="Devos D.P."/>
            <person name="Kaster A.-K."/>
            <person name="Ovreas L."/>
            <person name="Rohde M."/>
            <person name="Galperin M.Y."/>
            <person name="Jogler C."/>
        </authorList>
    </citation>
    <scope>NUCLEOTIDE SEQUENCE [LARGE SCALE GENOMIC DNA]</scope>
    <source>
        <strain evidence="13 14">UC8</strain>
    </source>
</reference>
<evidence type="ECO:0000256" key="5">
    <source>
        <dbReference type="ARBA" id="ARBA00019077"/>
    </source>
</evidence>
<keyword evidence="11" id="KW-1003">Cell membrane</keyword>
<dbReference type="RefSeq" id="WP_068135407.1">
    <property type="nucleotide sequence ID" value="NZ_CP042914.1"/>
</dbReference>
<dbReference type="UniPathway" id="UPA00958"/>
<dbReference type="KEGG" id="rul:UC8_37520"/>
<comment type="function">
    <text evidence="11">Involved in lipopolysaccharide (LPS) biosynthesis. Catalyzes the transfer of 3-deoxy-D-manno-octulosonate (Kdo) residue(s) from CMP-Kdo to lipid IV(A), the tetraacyldisaccharide-1,4'-bisphosphate precursor of lipid A.</text>
</comment>
<evidence type="ECO:0000256" key="4">
    <source>
        <dbReference type="ARBA" id="ARBA00012621"/>
    </source>
</evidence>
<accession>A0A5B9QX77</accession>
<evidence type="ECO:0000259" key="12">
    <source>
        <dbReference type="Pfam" id="PF04413"/>
    </source>
</evidence>
<evidence type="ECO:0000313" key="13">
    <source>
        <dbReference type="EMBL" id="QEG41726.1"/>
    </source>
</evidence>
<dbReference type="Proteomes" id="UP000325286">
    <property type="component" value="Chromosome"/>
</dbReference>
<dbReference type="GO" id="GO:0009245">
    <property type="term" value="P:lipid A biosynthetic process"/>
    <property type="evidence" value="ECO:0007669"/>
    <property type="project" value="TreeGrafter"/>
</dbReference>
<dbReference type="EC" id="2.4.99.12" evidence="4 11"/>
<keyword evidence="11" id="KW-0448">Lipopolysaccharide biosynthesis</keyword>
<keyword evidence="13" id="KW-0328">Glycosyltransferase</keyword>
<feature type="active site" description="Proton acceptor" evidence="9">
    <location>
        <position position="59"/>
    </location>
</feature>